<dbReference type="CDD" id="cd06581">
    <property type="entry name" value="TM_PBP1_LivM_like"/>
    <property type="match status" value="1"/>
</dbReference>
<feature type="transmembrane region" description="Helical" evidence="7">
    <location>
        <begin position="191"/>
        <end position="210"/>
    </location>
</feature>
<feature type="transmembrane region" description="Helical" evidence="7">
    <location>
        <begin position="77"/>
        <end position="100"/>
    </location>
</feature>
<sequence>MTAAMRAHERATGTGAKVPNGAPSPATRLMGTIQRHPLLLTAVAIVLLPAVVANDYYIDVASLALTFMVLGTAFNLLYGYVGLLSFAQVAFVGIGGYTCSWLVTHTGVWQPIAFLSAGVVTAMVAAAIGVVTVRLSEGAFAIITLSFSLLCALVAAEWTSVTGGRQGIFGLPAPEFSLGAVNLAADTPRHYYFLLAGFTVCALWAMHRLVKSSAGTVMIAIRDNEPLTKAQGYATNSYKLAVFTLCAFVTGLTGALHVFRLTAIDPSIFDFYLMQVMLIIVILGGAGTFWPVVCSAVLFSALPEILRMADEARLVIYGVILVVGLLFAPQGAGGFLRTRAVNKRLRGMRVEGQ</sequence>
<keyword evidence="3 7" id="KW-0812">Transmembrane</keyword>
<feature type="transmembrane region" description="Helical" evidence="7">
    <location>
        <begin position="112"/>
        <end position="133"/>
    </location>
</feature>
<organism evidence="8 9">
    <name type="scientific">Actinomadura mexicana</name>
    <dbReference type="NCBI Taxonomy" id="134959"/>
    <lineage>
        <taxon>Bacteria</taxon>
        <taxon>Bacillati</taxon>
        <taxon>Actinomycetota</taxon>
        <taxon>Actinomycetes</taxon>
        <taxon>Streptosporangiales</taxon>
        <taxon>Thermomonosporaceae</taxon>
        <taxon>Actinomadura</taxon>
    </lineage>
</organism>
<name>A0A238XCA9_9ACTN</name>
<dbReference type="RefSeq" id="WP_089311814.1">
    <property type="nucleotide sequence ID" value="NZ_FZNP01000004.1"/>
</dbReference>
<evidence type="ECO:0000256" key="2">
    <source>
        <dbReference type="ARBA" id="ARBA00022475"/>
    </source>
</evidence>
<dbReference type="OrthoDB" id="9814461at2"/>
<evidence type="ECO:0000313" key="9">
    <source>
        <dbReference type="Proteomes" id="UP000198420"/>
    </source>
</evidence>
<comment type="subcellular location">
    <subcellularLocation>
        <location evidence="1">Cell membrane</location>
        <topology evidence="1">Multi-pass membrane protein</topology>
    </subcellularLocation>
</comment>
<evidence type="ECO:0000256" key="3">
    <source>
        <dbReference type="ARBA" id="ARBA00022692"/>
    </source>
</evidence>
<feature type="transmembrane region" description="Helical" evidence="7">
    <location>
        <begin position="139"/>
        <end position="156"/>
    </location>
</feature>
<keyword evidence="2" id="KW-1003">Cell membrane</keyword>
<keyword evidence="9" id="KW-1185">Reference proteome</keyword>
<dbReference type="EMBL" id="FZNP01000004">
    <property type="protein sequence ID" value="SNR56198.1"/>
    <property type="molecule type" value="Genomic_DNA"/>
</dbReference>
<dbReference type="GO" id="GO:0015658">
    <property type="term" value="F:branched-chain amino acid transmembrane transporter activity"/>
    <property type="evidence" value="ECO:0007669"/>
    <property type="project" value="InterPro"/>
</dbReference>
<accession>A0A238XCA9</accession>
<evidence type="ECO:0000256" key="4">
    <source>
        <dbReference type="ARBA" id="ARBA00022989"/>
    </source>
</evidence>
<keyword evidence="4 7" id="KW-1133">Transmembrane helix</keyword>
<evidence type="ECO:0000256" key="5">
    <source>
        <dbReference type="ARBA" id="ARBA00023136"/>
    </source>
</evidence>
<proteinExistence type="predicted"/>
<feature type="transmembrane region" description="Helical" evidence="7">
    <location>
        <begin position="38"/>
        <end position="57"/>
    </location>
</feature>
<evidence type="ECO:0000256" key="6">
    <source>
        <dbReference type="SAM" id="MobiDB-lite"/>
    </source>
</evidence>
<dbReference type="InterPro" id="IPR043428">
    <property type="entry name" value="LivM-like"/>
</dbReference>
<dbReference type="PANTHER" id="PTHR30482:SF20">
    <property type="entry name" value="HIGH-AFFINITY BRANCHED-CHAIN AMINO ACID TRANSPORT SYSTEM PERMEASE PROTEIN LIVM"/>
    <property type="match status" value="1"/>
</dbReference>
<dbReference type="Pfam" id="PF02653">
    <property type="entry name" value="BPD_transp_2"/>
    <property type="match status" value="1"/>
</dbReference>
<dbReference type="PANTHER" id="PTHR30482">
    <property type="entry name" value="HIGH-AFFINITY BRANCHED-CHAIN AMINO ACID TRANSPORT SYSTEM PERMEASE"/>
    <property type="match status" value="1"/>
</dbReference>
<dbReference type="AlphaFoldDB" id="A0A238XCA9"/>
<evidence type="ECO:0000313" key="8">
    <source>
        <dbReference type="EMBL" id="SNR56198.1"/>
    </source>
</evidence>
<feature type="transmembrane region" description="Helical" evidence="7">
    <location>
        <begin position="271"/>
        <end position="302"/>
    </location>
</feature>
<dbReference type="Proteomes" id="UP000198420">
    <property type="component" value="Unassembled WGS sequence"/>
</dbReference>
<dbReference type="GO" id="GO:0005886">
    <property type="term" value="C:plasma membrane"/>
    <property type="evidence" value="ECO:0007669"/>
    <property type="project" value="UniProtKB-SubCell"/>
</dbReference>
<reference evidence="9" key="1">
    <citation type="submission" date="2017-06" db="EMBL/GenBank/DDBJ databases">
        <authorList>
            <person name="Varghese N."/>
            <person name="Submissions S."/>
        </authorList>
    </citation>
    <scope>NUCLEOTIDE SEQUENCE [LARGE SCALE GENOMIC DNA]</scope>
    <source>
        <strain evidence="9">DSM 44485</strain>
    </source>
</reference>
<feature type="transmembrane region" description="Helical" evidence="7">
    <location>
        <begin position="314"/>
        <end position="336"/>
    </location>
</feature>
<evidence type="ECO:0000256" key="1">
    <source>
        <dbReference type="ARBA" id="ARBA00004651"/>
    </source>
</evidence>
<protein>
    <submittedName>
        <fullName evidence="8">Amino acid/amide ABC transporter membrane protein 2, HAAT family</fullName>
    </submittedName>
</protein>
<gene>
    <name evidence="8" type="ORF">SAMN06265355_104164</name>
</gene>
<feature type="region of interest" description="Disordered" evidence="6">
    <location>
        <begin position="1"/>
        <end position="23"/>
    </location>
</feature>
<feature type="transmembrane region" description="Helical" evidence="7">
    <location>
        <begin position="240"/>
        <end position="259"/>
    </location>
</feature>
<keyword evidence="5 7" id="KW-0472">Membrane</keyword>
<dbReference type="InterPro" id="IPR001851">
    <property type="entry name" value="ABC_transp_permease"/>
</dbReference>
<feature type="compositionally biased region" description="Basic and acidic residues" evidence="6">
    <location>
        <begin position="1"/>
        <end position="11"/>
    </location>
</feature>
<evidence type="ECO:0000256" key="7">
    <source>
        <dbReference type="SAM" id="Phobius"/>
    </source>
</evidence>